<keyword evidence="2" id="KW-0808">Transferase</keyword>
<feature type="domain" description="Glycosyltransferase 2-like" evidence="1">
    <location>
        <begin position="4"/>
        <end position="104"/>
    </location>
</feature>
<dbReference type="InterPro" id="IPR001173">
    <property type="entry name" value="Glyco_trans_2-like"/>
</dbReference>
<evidence type="ECO:0000313" key="3">
    <source>
        <dbReference type="Proteomes" id="UP000249688"/>
    </source>
</evidence>
<dbReference type="RefSeq" id="WP_158537155.1">
    <property type="nucleotide sequence ID" value="NZ_QKYU01000008.1"/>
</dbReference>
<name>A0A2W7IJA7_9PROT</name>
<dbReference type="EMBL" id="QKYU01000008">
    <property type="protein sequence ID" value="PZW46778.1"/>
    <property type="molecule type" value="Genomic_DNA"/>
</dbReference>
<proteinExistence type="predicted"/>
<dbReference type="Proteomes" id="UP000249688">
    <property type="component" value="Unassembled WGS sequence"/>
</dbReference>
<dbReference type="GO" id="GO:0016740">
    <property type="term" value="F:transferase activity"/>
    <property type="evidence" value="ECO:0007669"/>
    <property type="project" value="UniProtKB-KW"/>
</dbReference>
<dbReference type="PANTHER" id="PTHR43685">
    <property type="entry name" value="GLYCOSYLTRANSFERASE"/>
    <property type="match status" value="1"/>
</dbReference>
<reference evidence="2 3" key="1">
    <citation type="submission" date="2018-06" db="EMBL/GenBank/DDBJ databases">
        <title>Genomic Encyclopedia of Archaeal and Bacterial Type Strains, Phase II (KMG-II): from individual species to whole genera.</title>
        <authorList>
            <person name="Goeker M."/>
        </authorList>
    </citation>
    <scope>NUCLEOTIDE SEQUENCE [LARGE SCALE GENOMIC DNA]</scope>
    <source>
        <strain evidence="2 3">DSM 24525</strain>
    </source>
</reference>
<evidence type="ECO:0000259" key="1">
    <source>
        <dbReference type="Pfam" id="PF00535"/>
    </source>
</evidence>
<sequence length="319" mass="35344">MEISVICPVFDTSPPLLQAAVASVLAEGGETELELILVDDASRSSDTVAALDALAANDSRIRLARRCANAGPASARNEGIGLARGEWIGFIDADDLWLPGRIARSRILLDRKDVAWIGGRHRLLHPDGLLHDTPNLPGRVLASPELTRMFIANFWMHLGATLVRRHLVERIGGFSEGLSYYEDFLFLTKLSVLSALHPIDADVYAWRRAGTGLTASPARLAARSMRMHGLAAADPLLRGFRRELRWARYSARKGLALNNLLAGRRGPALALALDAWRMDPREFRDLIVFLGLWARHRTAALAHSRRYSPVEHFQLQDSQ</sequence>
<dbReference type="SUPFAM" id="SSF53448">
    <property type="entry name" value="Nucleotide-diphospho-sugar transferases"/>
    <property type="match status" value="1"/>
</dbReference>
<dbReference type="AlphaFoldDB" id="A0A2W7IJA7"/>
<accession>A0A2W7IJA7</accession>
<evidence type="ECO:0000313" key="2">
    <source>
        <dbReference type="EMBL" id="PZW46778.1"/>
    </source>
</evidence>
<dbReference type="Pfam" id="PF00535">
    <property type="entry name" value="Glycos_transf_2"/>
    <property type="match status" value="1"/>
</dbReference>
<dbReference type="Gene3D" id="3.90.550.10">
    <property type="entry name" value="Spore Coat Polysaccharide Biosynthesis Protein SpsA, Chain A"/>
    <property type="match status" value="1"/>
</dbReference>
<dbReference type="PANTHER" id="PTHR43685:SF11">
    <property type="entry name" value="GLYCOSYLTRANSFERASE TAGX-RELATED"/>
    <property type="match status" value="1"/>
</dbReference>
<dbReference type="CDD" id="cd00761">
    <property type="entry name" value="Glyco_tranf_GTA_type"/>
    <property type="match status" value="1"/>
</dbReference>
<organism evidence="2 3">
    <name type="scientific">Humitalea rosea</name>
    <dbReference type="NCBI Taxonomy" id="990373"/>
    <lineage>
        <taxon>Bacteria</taxon>
        <taxon>Pseudomonadati</taxon>
        <taxon>Pseudomonadota</taxon>
        <taxon>Alphaproteobacteria</taxon>
        <taxon>Acetobacterales</taxon>
        <taxon>Roseomonadaceae</taxon>
        <taxon>Humitalea</taxon>
    </lineage>
</organism>
<dbReference type="OrthoDB" id="6383742at2"/>
<keyword evidence="3" id="KW-1185">Reference proteome</keyword>
<gene>
    <name evidence="2" type="ORF">C8P66_10857</name>
</gene>
<dbReference type="InterPro" id="IPR029044">
    <property type="entry name" value="Nucleotide-diphossugar_trans"/>
</dbReference>
<dbReference type="InterPro" id="IPR050834">
    <property type="entry name" value="Glycosyltransf_2"/>
</dbReference>
<comment type="caution">
    <text evidence="2">The sequence shown here is derived from an EMBL/GenBank/DDBJ whole genome shotgun (WGS) entry which is preliminary data.</text>
</comment>
<protein>
    <submittedName>
        <fullName evidence="2">Glycosyltransferase involved in cell wall biosynthesis</fullName>
    </submittedName>
</protein>